<feature type="chain" id="PRO_5045652502" evidence="1">
    <location>
        <begin position="34"/>
        <end position="134"/>
    </location>
</feature>
<reference evidence="3" key="1">
    <citation type="journal article" date="2019" name="Int. J. Syst. Evol. Microbiol.">
        <title>The Global Catalogue of Microorganisms (GCM) 10K type strain sequencing project: providing services to taxonomists for standard genome sequencing and annotation.</title>
        <authorList>
            <consortium name="The Broad Institute Genomics Platform"/>
            <consortium name="The Broad Institute Genome Sequencing Center for Infectious Disease"/>
            <person name="Wu L."/>
            <person name="Ma J."/>
        </authorList>
    </citation>
    <scope>NUCLEOTIDE SEQUENCE [LARGE SCALE GENOMIC DNA]</scope>
    <source>
        <strain evidence="3">CCUG 2113</strain>
    </source>
</reference>
<evidence type="ECO:0000313" key="3">
    <source>
        <dbReference type="Proteomes" id="UP001595693"/>
    </source>
</evidence>
<dbReference type="EMBL" id="JBHSAJ010000004">
    <property type="protein sequence ID" value="MFC3933587.1"/>
    <property type="molecule type" value="Genomic_DNA"/>
</dbReference>
<name>A0ABV8D5D9_9BURK</name>
<accession>A0ABV8D5D9</accession>
<proteinExistence type="predicted"/>
<feature type="signal peptide" evidence="1">
    <location>
        <begin position="1"/>
        <end position="33"/>
    </location>
</feature>
<organism evidence="2 3">
    <name type="scientific">Acidovorax facilis</name>
    <dbReference type="NCBI Taxonomy" id="12917"/>
    <lineage>
        <taxon>Bacteria</taxon>
        <taxon>Pseudomonadati</taxon>
        <taxon>Pseudomonadota</taxon>
        <taxon>Betaproteobacteria</taxon>
        <taxon>Burkholderiales</taxon>
        <taxon>Comamonadaceae</taxon>
        <taxon>Acidovorax</taxon>
    </lineage>
</organism>
<keyword evidence="1" id="KW-0732">Signal</keyword>
<dbReference type="RefSeq" id="WP_055394438.1">
    <property type="nucleotide sequence ID" value="NZ_JAMXAX010000082.1"/>
</dbReference>
<protein>
    <submittedName>
        <fullName evidence="2">Copper-binding protein</fullName>
    </submittedName>
</protein>
<dbReference type="Proteomes" id="UP001595693">
    <property type="component" value="Unassembled WGS sequence"/>
</dbReference>
<evidence type="ECO:0000256" key="1">
    <source>
        <dbReference type="SAM" id="SignalP"/>
    </source>
</evidence>
<comment type="caution">
    <text evidence="2">The sequence shown here is derived from an EMBL/GenBank/DDBJ whole genome shotgun (WGS) entry which is preliminary data.</text>
</comment>
<evidence type="ECO:0000313" key="2">
    <source>
        <dbReference type="EMBL" id="MFC3933587.1"/>
    </source>
</evidence>
<sequence>MKTGTRFAAVSSQLSVLVVTASLCCAMVADAVAAPFGPAKEVDQGAATAEPVFTRARLVPVQLDRDGRLLVRLKLLPRSKIPFTTQTFTVRDRELLADIPEGAWVKFTARNIDGENTLTGIHAVPECKRFQSCD</sequence>
<gene>
    <name evidence="2" type="ORF">ACFOW3_03005</name>
</gene>
<keyword evidence="3" id="KW-1185">Reference proteome</keyword>